<organism evidence="8 9">
    <name type="scientific">Peltaster fructicola</name>
    <dbReference type="NCBI Taxonomy" id="286661"/>
    <lineage>
        <taxon>Eukaryota</taxon>
        <taxon>Fungi</taxon>
        <taxon>Dikarya</taxon>
        <taxon>Ascomycota</taxon>
        <taxon>Pezizomycotina</taxon>
        <taxon>Dothideomycetes</taxon>
        <taxon>Dothideomycetes incertae sedis</taxon>
        <taxon>Peltaster</taxon>
    </lineage>
</organism>
<keyword evidence="3" id="KW-0689">Ribosomal protein</keyword>
<protein>
    <recommendedName>
        <fullName evidence="6">Small ribosomal subunit protein mS33</fullName>
    </recommendedName>
</protein>
<dbReference type="Proteomes" id="UP000503462">
    <property type="component" value="Chromosome 3"/>
</dbReference>
<dbReference type="GO" id="GO:0005739">
    <property type="term" value="C:mitochondrion"/>
    <property type="evidence" value="ECO:0007669"/>
    <property type="project" value="UniProtKB-SubCell"/>
</dbReference>
<evidence type="ECO:0000256" key="6">
    <source>
        <dbReference type="ARBA" id="ARBA00035132"/>
    </source>
</evidence>
<evidence type="ECO:0000256" key="4">
    <source>
        <dbReference type="ARBA" id="ARBA00023128"/>
    </source>
</evidence>
<gene>
    <name evidence="8" type="ORF">AMS68_004187</name>
</gene>
<keyword evidence="9" id="KW-1185">Reference proteome</keyword>
<dbReference type="EMBL" id="CP051141">
    <property type="protein sequence ID" value="QIW98669.1"/>
    <property type="molecule type" value="Genomic_DNA"/>
</dbReference>
<evidence type="ECO:0000313" key="9">
    <source>
        <dbReference type="Proteomes" id="UP000503462"/>
    </source>
</evidence>
<feature type="compositionally biased region" description="Basic residues" evidence="7">
    <location>
        <begin position="84"/>
        <end position="94"/>
    </location>
</feature>
<evidence type="ECO:0000256" key="7">
    <source>
        <dbReference type="SAM" id="MobiDB-lite"/>
    </source>
</evidence>
<evidence type="ECO:0000313" key="8">
    <source>
        <dbReference type="EMBL" id="QIW98669.1"/>
    </source>
</evidence>
<dbReference type="InterPro" id="IPR013219">
    <property type="entry name" value="Ribosomal_mS33"/>
</dbReference>
<comment type="similarity">
    <text evidence="2">Belongs to the mitochondrion-specific ribosomal protein mS33 family.</text>
</comment>
<proteinExistence type="inferred from homology"/>
<name>A0A6H0XW42_9PEZI</name>
<dbReference type="OrthoDB" id="2257454at2759"/>
<dbReference type="AlphaFoldDB" id="A0A6H0XW42"/>
<comment type="subcellular location">
    <subcellularLocation>
        <location evidence="1">Mitochondrion</location>
    </subcellularLocation>
</comment>
<accession>A0A6H0XW42</accession>
<dbReference type="PANTHER" id="PTHR13362:SF2">
    <property type="entry name" value="SMALL RIBOSOMAL SUBUNIT PROTEIN MS33"/>
    <property type="match status" value="1"/>
</dbReference>
<dbReference type="GO" id="GO:1990904">
    <property type="term" value="C:ribonucleoprotein complex"/>
    <property type="evidence" value="ECO:0007669"/>
    <property type="project" value="UniProtKB-KW"/>
</dbReference>
<dbReference type="PANTHER" id="PTHR13362">
    <property type="entry name" value="MITOCHONDRIAL RIBOSOMAL PROTEIN S33"/>
    <property type="match status" value="1"/>
</dbReference>
<evidence type="ECO:0000256" key="3">
    <source>
        <dbReference type="ARBA" id="ARBA00022980"/>
    </source>
</evidence>
<evidence type="ECO:0000256" key="2">
    <source>
        <dbReference type="ARBA" id="ARBA00008970"/>
    </source>
</evidence>
<evidence type="ECO:0000256" key="5">
    <source>
        <dbReference type="ARBA" id="ARBA00023274"/>
    </source>
</evidence>
<dbReference type="Pfam" id="PF08293">
    <property type="entry name" value="MRP-S33"/>
    <property type="match status" value="1"/>
</dbReference>
<feature type="region of interest" description="Disordered" evidence="7">
    <location>
        <begin position="81"/>
        <end position="106"/>
    </location>
</feature>
<reference evidence="8 9" key="1">
    <citation type="journal article" date="2016" name="Sci. Rep.">
        <title>Peltaster fructicola genome reveals evolution from an invasive phytopathogen to an ectophytic parasite.</title>
        <authorList>
            <person name="Xu C."/>
            <person name="Chen H."/>
            <person name="Gleason M.L."/>
            <person name="Xu J.R."/>
            <person name="Liu H."/>
            <person name="Zhang R."/>
            <person name="Sun G."/>
        </authorList>
    </citation>
    <scope>NUCLEOTIDE SEQUENCE [LARGE SCALE GENOMIC DNA]</scope>
    <source>
        <strain evidence="8 9">LNHT1506</strain>
    </source>
</reference>
<sequence length="106" mass="12143">MAVPRSRVIDLMKVQCRIFNTIFNPTAERLGNKILRQRLIGPSAAAYYPRRIGTFKELQSLYPGYETYNEKEEDRLESIAIAKSRGKGAPKKKRTAAESKAKKKKR</sequence>
<dbReference type="GO" id="GO:0005840">
    <property type="term" value="C:ribosome"/>
    <property type="evidence" value="ECO:0007669"/>
    <property type="project" value="UniProtKB-KW"/>
</dbReference>
<keyword evidence="5" id="KW-0687">Ribonucleoprotein</keyword>
<evidence type="ECO:0000256" key="1">
    <source>
        <dbReference type="ARBA" id="ARBA00004173"/>
    </source>
</evidence>
<keyword evidence="4" id="KW-0496">Mitochondrion</keyword>